<comment type="caution">
    <text evidence="5">The sequence shown here is derived from an EMBL/GenBank/DDBJ whole genome shotgun (WGS) entry which is preliminary data.</text>
</comment>
<dbReference type="InterPro" id="IPR000889">
    <property type="entry name" value="Glutathione_peroxidase"/>
</dbReference>
<dbReference type="PROSITE" id="PS51355">
    <property type="entry name" value="GLUTATHIONE_PEROXID_3"/>
    <property type="match status" value="1"/>
</dbReference>
<reference evidence="6" key="1">
    <citation type="journal article" date="2019" name="Int. J. Syst. Evol. Microbiol.">
        <title>The Global Catalogue of Microorganisms (GCM) 10K type strain sequencing project: providing services to taxonomists for standard genome sequencing and annotation.</title>
        <authorList>
            <consortium name="The Broad Institute Genomics Platform"/>
            <consortium name="The Broad Institute Genome Sequencing Center for Infectious Disease"/>
            <person name="Wu L."/>
            <person name="Ma J."/>
        </authorList>
    </citation>
    <scope>NUCLEOTIDE SEQUENCE [LARGE SCALE GENOMIC DNA]</scope>
    <source>
        <strain evidence="6">NBRC 102407</strain>
    </source>
</reference>
<organism evidence="5 6">
    <name type="scientific">Zoogloea oryzae</name>
    <dbReference type="NCBI Taxonomy" id="310767"/>
    <lineage>
        <taxon>Bacteria</taxon>
        <taxon>Pseudomonadati</taxon>
        <taxon>Pseudomonadota</taxon>
        <taxon>Betaproteobacteria</taxon>
        <taxon>Rhodocyclales</taxon>
        <taxon>Zoogloeaceae</taxon>
        <taxon>Zoogloea</taxon>
    </lineage>
</organism>
<dbReference type="GO" id="GO:0004601">
    <property type="term" value="F:peroxidase activity"/>
    <property type="evidence" value="ECO:0007669"/>
    <property type="project" value="UniProtKB-KW"/>
</dbReference>
<dbReference type="InterPro" id="IPR036249">
    <property type="entry name" value="Thioredoxin-like_sf"/>
</dbReference>
<evidence type="ECO:0000256" key="3">
    <source>
        <dbReference type="ARBA" id="ARBA00023002"/>
    </source>
</evidence>
<dbReference type="PANTHER" id="PTHR11592">
    <property type="entry name" value="GLUTATHIONE PEROXIDASE"/>
    <property type="match status" value="1"/>
</dbReference>
<evidence type="ECO:0000256" key="1">
    <source>
        <dbReference type="ARBA" id="ARBA00006926"/>
    </source>
</evidence>
<dbReference type="PANTHER" id="PTHR11592:SF78">
    <property type="entry name" value="GLUTATHIONE PEROXIDASE"/>
    <property type="match status" value="1"/>
</dbReference>
<name>A0ABQ6FAB0_9RHOO</name>
<evidence type="ECO:0000313" key="6">
    <source>
        <dbReference type="Proteomes" id="UP001157167"/>
    </source>
</evidence>
<gene>
    <name evidence="5" type="primary">bsaA</name>
    <name evidence="5" type="ORF">GCM10007933_11880</name>
</gene>
<accession>A0ABQ6FAB0</accession>
<dbReference type="Proteomes" id="UP001157167">
    <property type="component" value="Unassembled WGS sequence"/>
</dbReference>
<evidence type="ECO:0000256" key="2">
    <source>
        <dbReference type="ARBA" id="ARBA00022559"/>
    </source>
</evidence>
<dbReference type="PROSITE" id="PS00763">
    <property type="entry name" value="GLUTATHIONE_PEROXID_2"/>
    <property type="match status" value="1"/>
</dbReference>
<dbReference type="Gene3D" id="3.40.30.10">
    <property type="entry name" value="Glutaredoxin"/>
    <property type="match status" value="1"/>
</dbReference>
<dbReference type="PROSITE" id="PS00460">
    <property type="entry name" value="GLUTATHIONE_PEROXID_1"/>
    <property type="match status" value="1"/>
</dbReference>
<dbReference type="Pfam" id="PF00255">
    <property type="entry name" value="GSHPx"/>
    <property type="match status" value="1"/>
</dbReference>
<dbReference type="PIRSF" id="PIRSF000303">
    <property type="entry name" value="Glutathion_perox"/>
    <property type="match status" value="1"/>
</dbReference>
<protein>
    <recommendedName>
        <fullName evidence="4">Glutathione peroxidase</fullName>
    </recommendedName>
</protein>
<comment type="similarity">
    <text evidence="1 4">Belongs to the glutathione peroxidase family.</text>
</comment>
<dbReference type="PRINTS" id="PR01011">
    <property type="entry name" value="GLUTPROXDASE"/>
</dbReference>
<evidence type="ECO:0000256" key="4">
    <source>
        <dbReference type="RuleBase" id="RU000499"/>
    </source>
</evidence>
<dbReference type="EMBL" id="BSPX01000012">
    <property type="protein sequence ID" value="GLT21735.1"/>
    <property type="molecule type" value="Genomic_DNA"/>
</dbReference>
<dbReference type="InterPro" id="IPR029760">
    <property type="entry name" value="GPX_CS"/>
</dbReference>
<dbReference type="CDD" id="cd00340">
    <property type="entry name" value="GSH_Peroxidase"/>
    <property type="match status" value="1"/>
</dbReference>
<evidence type="ECO:0000313" key="5">
    <source>
        <dbReference type="EMBL" id="GLT21735.1"/>
    </source>
</evidence>
<proteinExistence type="inferred from homology"/>
<dbReference type="SUPFAM" id="SSF52833">
    <property type="entry name" value="Thioredoxin-like"/>
    <property type="match status" value="1"/>
</dbReference>
<sequence length="159" mass="17134">MPGIHDFEVGRLGGGVIRFADFAGKALLVVNTASRCGFTPQYKGLEQLHRQLGPRGLVVVGFPCNQFGAQEPGTEDEIAAFCERNYGVDFLLTEKVNVNGPDAHPVFAYLTAALPGVLGSRAIKWNFTKFLVDRSGAPVRRYAPTTTPEALAADIEALL</sequence>
<dbReference type="InterPro" id="IPR029759">
    <property type="entry name" value="GPX_AS"/>
</dbReference>
<keyword evidence="2 4" id="KW-0575">Peroxidase</keyword>
<dbReference type="RefSeq" id="WP_284187131.1">
    <property type="nucleotide sequence ID" value="NZ_BSPX01000012.1"/>
</dbReference>
<keyword evidence="3 4" id="KW-0560">Oxidoreductase</keyword>
<keyword evidence="6" id="KW-1185">Reference proteome</keyword>